<evidence type="ECO:0008006" key="4">
    <source>
        <dbReference type="Google" id="ProtNLM"/>
    </source>
</evidence>
<dbReference type="EMBL" id="JACHXM010000004">
    <property type="protein sequence ID" value="MBB3140411.1"/>
    <property type="molecule type" value="Genomic_DNA"/>
</dbReference>
<evidence type="ECO:0000313" key="3">
    <source>
        <dbReference type="Proteomes" id="UP000525987"/>
    </source>
</evidence>
<sequence length="173" mass="18409">MIEGDQAAGLRAWAASIERPAPETVAEPAPAAESPATSPRDEAAAGPLTTLMVVGLPGSAPGQADRVMALLDHWAGQGRRWVGDPRRWKVVPLAASSPHLSLLAQQQPRWALWVGADGEAFRRAFAVLGRLAADGGPRRLLAVHPPGMPRQGLLDNLRQAARHYFGIDLLVMA</sequence>
<keyword evidence="3" id="KW-1185">Reference proteome</keyword>
<protein>
    <recommendedName>
        <fullName evidence="4">DUF2868 domain-containing protein</fullName>
    </recommendedName>
</protein>
<organism evidence="2 3">
    <name type="scientific">Halomonas organivorans</name>
    <dbReference type="NCBI Taxonomy" id="257772"/>
    <lineage>
        <taxon>Bacteria</taxon>
        <taxon>Pseudomonadati</taxon>
        <taxon>Pseudomonadota</taxon>
        <taxon>Gammaproteobacteria</taxon>
        <taxon>Oceanospirillales</taxon>
        <taxon>Halomonadaceae</taxon>
        <taxon>Halomonas</taxon>
    </lineage>
</organism>
<proteinExistence type="predicted"/>
<reference evidence="2 3" key="1">
    <citation type="submission" date="2020-08" db="EMBL/GenBank/DDBJ databases">
        <title>Genomic Encyclopedia of Type Strains, Phase III (KMG-III): the genomes of soil and plant-associated and newly described type strains.</title>
        <authorList>
            <person name="Whitman W."/>
        </authorList>
    </citation>
    <scope>NUCLEOTIDE SEQUENCE [LARGE SCALE GENOMIC DNA]</scope>
    <source>
        <strain evidence="2 3">CECT 5995</strain>
    </source>
</reference>
<dbReference type="RefSeq" id="WP_183386803.1">
    <property type="nucleotide sequence ID" value="NZ_JACHXM010000004.1"/>
</dbReference>
<feature type="region of interest" description="Disordered" evidence="1">
    <location>
        <begin position="1"/>
        <end position="43"/>
    </location>
</feature>
<evidence type="ECO:0000313" key="2">
    <source>
        <dbReference type="EMBL" id="MBB3140411.1"/>
    </source>
</evidence>
<name>A0A7W5BWF9_9GAMM</name>
<feature type="compositionally biased region" description="Low complexity" evidence="1">
    <location>
        <begin position="18"/>
        <end position="38"/>
    </location>
</feature>
<dbReference type="Proteomes" id="UP000525987">
    <property type="component" value="Unassembled WGS sequence"/>
</dbReference>
<evidence type="ECO:0000256" key="1">
    <source>
        <dbReference type="SAM" id="MobiDB-lite"/>
    </source>
</evidence>
<gene>
    <name evidence="2" type="ORF">FHR96_001273</name>
</gene>
<comment type="caution">
    <text evidence="2">The sequence shown here is derived from an EMBL/GenBank/DDBJ whole genome shotgun (WGS) entry which is preliminary data.</text>
</comment>
<accession>A0A7W5BWF9</accession>
<dbReference type="AlphaFoldDB" id="A0A7W5BWF9"/>